<dbReference type="SUPFAM" id="SSF56112">
    <property type="entry name" value="Protein kinase-like (PK-like)"/>
    <property type="match status" value="1"/>
</dbReference>
<dbReference type="AlphaFoldDB" id="A0A428SEA8"/>
<proteinExistence type="predicted"/>
<accession>A0A428SEA8</accession>
<protein>
    <recommendedName>
        <fullName evidence="2">Protein kinase domain-containing protein</fullName>
    </recommendedName>
</protein>
<keyword evidence="4" id="KW-1185">Reference proteome</keyword>
<comment type="caution">
    <text evidence="3">The sequence shown here is derived from an EMBL/GenBank/DDBJ whole genome shotgun (WGS) entry which is preliminary data.</text>
</comment>
<evidence type="ECO:0000256" key="1">
    <source>
        <dbReference type="SAM" id="MobiDB-lite"/>
    </source>
</evidence>
<evidence type="ECO:0000313" key="3">
    <source>
        <dbReference type="EMBL" id="RSL88111.1"/>
    </source>
</evidence>
<reference evidence="3 4" key="1">
    <citation type="submission" date="2017-06" db="EMBL/GenBank/DDBJ databases">
        <title>Cmopartive genomic analysis of Ambrosia Fusariam Clade fungi.</title>
        <authorList>
            <person name="Stajich J.E."/>
            <person name="Carrillo J."/>
            <person name="Kijimoto T."/>
            <person name="Eskalen A."/>
            <person name="O'Donnell K."/>
            <person name="Kasson M."/>
        </authorList>
    </citation>
    <scope>NUCLEOTIDE SEQUENCE [LARGE SCALE GENOMIC DNA]</scope>
    <source>
        <strain evidence="3 4">NRRL 20438</strain>
    </source>
</reference>
<dbReference type="GO" id="GO:0004674">
    <property type="term" value="F:protein serine/threonine kinase activity"/>
    <property type="evidence" value="ECO:0007669"/>
    <property type="project" value="TreeGrafter"/>
</dbReference>
<gene>
    <name evidence="3" type="ORF">CDV31_016122</name>
</gene>
<dbReference type="PANTHER" id="PTHR24359">
    <property type="entry name" value="SERINE/THREONINE-PROTEIN KINASE SBK1"/>
    <property type="match status" value="1"/>
</dbReference>
<evidence type="ECO:0000259" key="2">
    <source>
        <dbReference type="PROSITE" id="PS50011"/>
    </source>
</evidence>
<dbReference type="EMBL" id="NIZV01000484">
    <property type="protein sequence ID" value="RSL88111.1"/>
    <property type="molecule type" value="Genomic_DNA"/>
</dbReference>
<dbReference type="GO" id="GO:0005524">
    <property type="term" value="F:ATP binding"/>
    <property type="evidence" value="ECO:0007669"/>
    <property type="project" value="InterPro"/>
</dbReference>
<organism evidence="3 4">
    <name type="scientific">Fusarium ambrosium</name>
    <dbReference type="NCBI Taxonomy" id="131363"/>
    <lineage>
        <taxon>Eukaryota</taxon>
        <taxon>Fungi</taxon>
        <taxon>Dikarya</taxon>
        <taxon>Ascomycota</taxon>
        <taxon>Pezizomycotina</taxon>
        <taxon>Sordariomycetes</taxon>
        <taxon>Hypocreomycetidae</taxon>
        <taxon>Hypocreales</taxon>
        <taxon>Nectriaceae</taxon>
        <taxon>Fusarium</taxon>
        <taxon>Fusarium solani species complex</taxon>
    </lineage>
</organism>
<name>A0A428SEA8_9HYPO</name>
<dbReference type="InterPro" id="IPR011009">
    <property type="entry name" value="Kinase-like_dom_sf"/>
</dbReference>
<dbReference type="PANTHER" id="PTHR24359:SF1">
    <property type="entry name" value="INHIBITOR OF NUCLEAR FACTOR KAPPA-B KINASE EPSILON SUBUNIT HOMOLOG 1-RELATED"/>
    <property type="match status" value="1"/>
</dbReference>
<sequence>MNKECLSDVPSELDAALEWKFAISEQEAPERDPVLKNLRIGYEQSQSASMPREQRKRVRLLDHIHHTLAFSVFDQKPRRFCPNGSIDTLITEKSVTSLAEFISVSAKKLFAILVLNGSHGQLLKRRMEFFREKDITDLSLPLHESWWDDNYWHGASRDRSRSIDESNYDSGGSCENEELWPLSRVERFCHAQRWFLVPIFSDTGLSYDFEADTILPFTEREHNVNHGGFERITRYRIHERHIDQQTTDDGRPYYVAVQEAYENILEKDPAWESQIQMLSRMNSLDHEHIVRFLAAFRRVKAAFRQMVGLTSAIHRAHYPPQSRPSRHGHLKPEKIFWFNDDNDTKIGTLKISGWEFGEGARRTIGLWVDEFERKHGTHGARRYEAPELATDIGPLQSQSCLCDIWSMGCIMLEFLIWLMYGVDGLNRFSQARQSSLFSQEVFFYQVKREGQDSTPVVTVDSVVLKWMDHMAADPACNVGSTALGNLLELIRTRLLVVKLPQEPEPVMSTTSLQVSVGSDSSVAGQSCQGWERCKSSELEERMREIWDENETEKYWLAGDPKSPPVTKDRDLD</sequence>
<dbReference type="InterPro" id="IPR000719">
    <property type="entry name" value="Prot_kinase_dom"/>
</dbReference>
<dbReference type="Proteomes" id="UP000288429">
    <property type="component" value="Unassembled WGS sequence"/>
</dbReference>
<evidence type="ECO:0000313" key="4">
    <source>
        <dbReference type="Proteomes" id="UP000288429"/>
    </source>
</evidence>
<dbReference type="PROSITE" id="PS50011">
    <property type="entry name" value="PROTEIN_KINASE_DOM"/>
    <property type="match status" value="1"/>
</dbReference>
<dbReference type="Gene3D" id="1.10.510.10">
    <property type="entry name" value="Transferase(Phosphotransferase) domain 1"/>
    <property type="match status" value="1"/>
</dbReference>
<feature type="region of interest" description="Disordered" evidence="1">
    <location>
        <begin position="552"/>
        <end position="572"/>
    </location>
</feature>
<feature type="domain" description="Protein kinase" evidence="2">
    <location>
        <begin position="218"/>
        <end position="565"/>
    </location>
</feature>